<accession>A0A2N1EGM0</accession>
<organism evidence="1 2">
    <name type="scientific">Pseudomonas fluorescens</name>
    <dbReference type="NCBI Taxonomy" id="294"/>
    <lineage>
        <taxon>Bacteria</taxon>
        <taxon>Pseudomonadati</taxon>
        <taxon>Pseudomonadota</taxon>
        <taxon>Gammaproteobacteria</taxon>
        <taxon>Pseudomonadales</taxon>
        <taxon>Pseudomonadaceae</taxon>
        <taxon>Pseudomonas</taxon>
    </lineage>
</organism>
<sequence length="52" mass="5905">MTRDLSRLSKNTDRDALRKYPDDLSNALLMSHLLVKTLGKATQCVDKICNLQ</sequence>
<dbReference type="EMBL" id="NVXX01000001">
    <property type="protein sequence ID" value="PKH27673.1"/>
    <property type="molecule type" value="Genomic_DNA"/>
</dbReference>
<evidence type="ECO:0000313" key="1">
    <source>
        <dbReference type="EMBL" id="PKH27673.1"/>
    </source>
</evidence>
<comment type="caution">
    <text evidence="1">The sequence shown here is derived from an EMBL/GenBank/DDBJ whole genome shotgun (WGS) entry which is preliminary data.</text>
</comment>
<protein>
    <submittedName>
        <fullName evidence="1">Type III secretion system rspB</fullName>
    </submittedName>
</protein>
<dbReference type="Proteomes" id="UP000233564">
    <property type="component" value="Unassembled WGS sequence"/>
</dbReference>
<dbReference type="AlphaFoldDB" id="A0A2N1EGM0"/>
<name>A0A2N1EGM0_PSEFL</name>
<reference evidence="1 2" key="1">
    <citation type="submission" date="2017-08" db="EMBL/GenBank/DDBJ databases">
        <authorList>
            <person name="de Groot N.N."/>
        </authorList>
    </citation>
    <scope>NUCLEOTIDE SEQUENCE [LARGE SCALE GENOMIC DNA]</scope>
    <source>
        <strain evidence="1 2">PfR 37</strain>
    </source>
</reference>
<proteinExistence type="predicted"/>
<gene>
    <name evidence="1" type="ORF">CIB54_00225</name>
</gene>
<evidence type="ECO:0000313" key="2">
    <source>
        <dbReference type="Proteomes" id="UP000233564"/>
    </source>
</evidence>